<dbReference type="SMART" id="SM00298">
    <property type="entry name" value="CHROMO"/>
    <property type="match status" value="1"/>
</dbReference>
<keyword evidence="5" id="KW-0539">Nucleus</keyword>
<feature type="region of interest" description="Disordered" evidence="6">
    <location>
        <begin position="107"/>
        <end position="147"/>
    </location>
</feature>
<dbReference type="InterPro" id="IPR016197">
    <property type="entry name" value="Chromo-like_dom_sf"/>
</dbReference>
<keyword evidence="3" id="KW-0863">Zinc-finger</keyword>
<proteinExistence type="predicted"/>
<feature type="compositionally biased region" description="Basic and acidic residues" evidence="6">
    <location>
        <begin position="107"/>
        <end position="126"/>
    </location>
</feature>
<dbReference type="InterPro" id="IPR023780">
    <property type="entry name" value="Chromo_domain"/>
</dbReference>
<evidence type="ECO:0000256" key="5">
    <source>
        <dbReference type="ARBA" id="ARBA00023242"/>
    </source>
</evidence>
<feature type="region of interest" description="Disordered" evidence="6">
    <location>
        <begin position="1"/>
        <end position="41"/>
    </location>
</feature>
<gene>
    <name evidence="8" type="ORF">EGYM00392_LOCUS15599</name>
</gene>
<keyword evidence="2" id="KW-0479">Metal-binding</keyword>
<dbReference type="AlphaFoldDB" id="A0A7S1I8G5"/>
<comment type="subcellular location">
    <subcellularLocation>
        <location evidence="1">Nucleus</location>
    </subcellularLocation>
</comment>
<dbReference type="PROSITE" id="PS50013">
    <property type="entry name" value="CHROMO_2"/>
    <property type="match status" value="1"/>
</dbReference>
<dbReference type="EMBL" id="HBGA01042926">
    <property type="protein sequence ID" value="CAD9004514.1"/>
    <property type="molecule type" value="Transcribed_RNA"/>
</dbReference>
<keyword evidence="4" id="KW-0862">Zinc</keyword>
<organism evidence="8">
    <name type="scientific">Eutreptiella gymnastica</name>
    <dbReference type="NCBI Taxonomy" id="73025"/>
    <lineage>
        <taxon>Eukaryota</taxon>
        <taxon>Discoba</taxon>
        <taxon>Euglenozoa</taxon>
        <taxon>Euglenida</taxon>
        <taxon>Spirocuta</taxon>
        <taxon>Euglenophyceae</taxon>
        <taxon>Eutreptiales</taxon>
        <taxon>Eutreptiaceae</taxon>
        <taxon>Eutreptiella</taxon>
    </lineage>
</organism>
<dbReference type="GO" id="GO:0005634">
    <property type="term" value="C:nucleus"/>
    <property type="evidence" value="ECO:0007669"/>
    <property type="project" value="UniProtKB-SubCell"/>
</dbReference>
<dbReference type="InterPro" id="IPR012337">
    <property type="entry name" value="RNaseH-like_sf"/>
</dbReference>
<dbReference type="SUPFAM" id="SSF57667">
    <property type="entry name" value="beta-beta-alpha zinc fingers"/>
    <property type="match status" value="1"/>
</dbReference>
<reference evidence="8" key="1">
    <citation type="submission" date="2021-01" db="EMBL/GenBank/DDBJ databases">
        <authorList>
            <person name="Corre E."/>
            <person name="Pelletier E."/>
            <person name="Niang G."/>
            <person name="Scheremetjew M."/>
            <person name="Finn R."/>
            <person name="Kale V."/>
            <person name="Holt S."/>
            <person name="Cochrane G."/>
            <person name="Meng A."/>
            <person name="Brown T."/>
            <person name="Cohen L."/>
        </authorList>
    </citation>
    <scope>NUCLEOTIDE SEQUENCE</scope>
    <source>
        <strain evidence="8">NIES-381</strain>
    </source>
</reference>
<evidence type="ECO:0000256" key="6">
    <source>
        <dbReference type="SAM" id="MobiDB-lite"/>
    </source>
</evidence>
<protein>
    <recommendedName>
        <fullName evidence="7">Chromo domain-containing protein</fullName>
    </recommendedName>
</protein>
<dbReference type="PANTHER" id="PTHR46481">
    <property type="entry name" value="ZINC FINGER BED DOMAIN-CONTAINING PROTEIN 4"/>
    <property type="match status" value="1"/>
</dbReference>
<dbReference type="InterPro" id="IPR052035">
    <property type="entry name" value="ZnF_BED_domain_contain"/>
</dbReference>
<dbReference type="InterPro" id="IPR036236">
    <property type="entry name" value="Znf_C2H2_sf"/>
</dbReference>
<dbReference type="CDD" id="cd00024">
    <property type="entry name" value="CD_CSD"/>
    <property type="match status" value="1"/>
</dbReference>
<dbReference type="PANTHER" id="PTHR46481:SF10">
    <property type="entry name" value="ZINC FINGER BED DOMAIN-CONTAINING PROTEIN 39"/>
    <property type="match status" value="1"/>
</dbReference>
<evidence type="ECO:0000256" key="2">
    <source>
        <dbReference type="ARBA" id="ARBA00022723"/>
    </source>
</evidence>
<dbReference type="Pfam" id="PF00385">
    <property type="entry name" value="Chromo"/>
    <property type="match status" value="1"/>
</dbReference>
<dbReference type="GO" id="GO:0008270">
    <property type="term" value="F:zinc ion binding"/>
    <property type="evidence" value="ECO:0007669"/>
    <property type="project" value="UniProtKB-KW"/>
</dbReference>
<dbReference type="SUPFAM" id="SSF54160">
    <property type="entry name" value="Chromo domain-like"/>
    <property type="match status" value="1"/>
</dbReference>
<feature type="domain" description="Chromo" evidence="7">
    <location>
        <begin position="48"/>
        <end position="112"/>
    </location>
</feature>
<accession>A0A7S1I8G5</accession>
<dbReference type="SUPFAM" id="SSF53098">
    <property type="entry name" value="Ribonuclease H-like"/>
    <property type="match status" value="1"/>
</dbReference>
<dbReference type="SMART" id="SM00614">
    <property type="entry name" value="ZnF_BED"/>
    <property type="match status" value="1"/>
</dbReference>
<dbReference type="InterPro" id="IPR000953">
    <property type="entry name" value="Chromo/chromo_shadow_dom"/>
</dbReference>
<evidence type="ECO:0000313" key="8">
    <source>
        <dbReference type="EMBL" id="CAD9004514.1"/>
    </source>
</evidence>
<evidence type="ECO:0000256" key="4">
    <source>
        <dbReference type="ARBA" id="ARBA00022833"/>
    </source>
</evidence>
<sequence length="522" mass="59176">MASPMPKPSKKWTTKKVSNAGRLPARGAPNGPKMTPRHLGDKAIADTYEVQDIVGERNINTADGGRAKEWLVHWKGYTDEANTWEPLANLAGAETFIARFNEERDAANLRQQQQREKAREEKRGRAEEEEQQEEQQQAAKQQLEPEGRKTSFVWRAFVEVKEGDQKWAHCKLDLRSGERCSAKIKVCGGTSNLQQHIKASHKDWYIEQVQGKVPLAKIDLTEDRIDIIGGQTYTTEKKHRTARRFAYWVVRRKRPVSLADDAEFRDFLKEATFGKYDGPRVTTVNTHILEMVAVSNVNNQKIVTGWKEQRFKPSMAADLWSDSTCSLMGVYLYYIDENWTGLFDMLIGCSGFSGERHTGEAIKAQTDKDMDSVGLSWGDIHAKVSDQGSNIKKAWRDLSGGFCAAHTIELCVKVYLEAVGVAVVVKKMKGMTAYFHRSPHRLKHLKEQCVAAGLRPRIPPQTGNAMRWHYTHDLLDYYREYQSAIQTCNTDETQGMKMEPMVRITSTTTTGANKLANAWFVA</sequence>
<dbReference type="Gene3D" id="2.40.50.40">
    <property type="match status" value="1"/>
</dbReference>
<evidence type="ECO:0000259" key="7">
    <source>
        <dbReference type="PROSITE" id="PS50013"/>
    </source>
</evidence>
<name>A0A7S1I8G5_9EUGL</name>
<evidence type="ECO:0000256" key="1">
    <source>
        <dbReference type="ARBA" id="ARBA00004123"/>
    </source>
</evidence>
<evidence type="ECO:0000256" key="3">
    <source>
        <dbReference type="ARBA" id="ARBA00022771"/>
    </source>
</evidence>